<dbReference type="OrthoDB" id="2285533at2759"/>
<dbReference type="GeneID" id="27333306"/>
<dbReference type="Gene3D" id="1.20.5.170">
    <property type="match status" value="1"/>
</dbReference>
<evidence type="ECO:0000256" key="3">
    <source>
        <dbReference type="SAM" id="Coils"/>
    </source>
</evidence>
<dbReference type="InterPro" id="IPR046347">
    <property type="entry name" value="bZIP_sf"/>
</dbReference>
<dbReference type="Proteomes" id="UP000053328">
    <property type="component" value="Unassembled WGS sequence"/>
</dbReference>
<evidence type="ECO:0000259" key="5">
    <source>
        <dbReference type="PROSITE" id="PS00036"/>
    </source>
</evidence>
<evidence type="ECO:0000256" key="2">
    <source>
        <dbReference type="ARBA" id="ARBA00023242"/>
    </source>
</evidence>
<dbReference type="GO" id="GO:0000976">
    <property type="term" value="F:transcription cis-regulatory region binding"/>
    <property type="evidence" value="ECO:0007669"/>
    <property type="project" value="InterPro"/>
</dbReference>
<dbReference type="InterPro" id="IPR004827">
    <property type="entry name" value="bZIP"/>
</dbReference>
<dbReference type="GO" id="GO:0001228">
    <property type="term" value="F:DNA-binding transcription activator activity, RNA polymerase II-specific"/>
    <property type="evidence" value="ECO:0007669"/>
    <property type="project" value="TreeGrafter"/>
</dbReference>
<feature type="compositionally biased region" description="Low complexity" evidence="4">
    <location>
        <begin position="214"/>
        <end position="225"/>
    </location>
</feature>
<protein>
    <recommendedName>
        <fullName evidence="5">BZIP domain-containing protein</fullName>
    </recommendedName>
</protein>
<dbReference type="AlphaFoldDB" id="A0A0D1ZTR7"/>
<accession>A0A0D1ZTR7</accession>
<reference evidence="6 7" key="1">
    <citation type="submission" date="2015-01" db="EMBL/GenBank/DDBJ databases">
        <title>The Genome Sequence of Exophiala spinifera CBS89968.</title>
        <authorList>
            <consortium name="The Broad Institute Genomics Platform"/>
            <person name="Cuomo C."/>
            <person name="de Hoog S."/>
            <person name="Gorbushina A."/>
            <person name="Stielow B."/>
            <person name="Teixiera M."/>
            <person name="Abouelleil A."/>
            <person name="Chapman S.B."/>
            <person name="Priest M."/>
            <person name="Young S.K."/>
            <person name="Wortman J."/>
            <person name="Nusbaum C."/>
            <person name="Birren B."/>
        </authorList>
    </citation>
    <scope>NUCLEOTIDE SEQUENCE [LARGE SCALE GENOMIC DNA]</scope>
    <source>
        <strain evidence="6 7">CBS 89968</strain>
    </source>
</reference>
<evidence type="ECO:0000256" key="1">
    <source>
        <dbReference type="ARBA" id="ARBA00004123"/>
    </source>
</evidence>
<dbReference type="VEuPathDB" id="FungiDB:PV08_06223"/>
<dbReference type="PROSITE" id="PS00036">
    <property type="entry name" value="BZIP_BASIC"/>
    <property type="match status" value="1"/>
</dbReference>
<evidence type="ECO:0000256" key="4">
    <source>
        <dbReference type="SAM" id="MobiDB-lite"/>
    </source>
</evidence>
<organism evidence="6 7">
    <name type="scientific">Exophiala spinifera</name>
    <dbReference type="NCBI Taxonomy" id="91928"/>
    <lineage>
        <taxon>Eukaryota</taxon>
        <taxon>Fungi</taxon>
        <taxon>Dikarya</taxon>
        <taxon>Ascomycota</taxon>
        <taxon>Pezizomycotina</taxon>
        <taxon>Eurotiomycetes</taxon>
        <taxon>Chaetothyriomycetidae</taxon>
        <taxon>Chaetothyriales</taxon>
        <taxon>Herpotrichiellaceae</taxon>
        <taxon>Exophiala</taxon>
    </lineage>
</organism>
<dbReference type="InterPro" id="IPR050936">
    <property type="entry name" value="AP-1-like"/>
</dbReference>
<keyword evidence="2" id="KW-0539">Nucleus</keyword>
<proteinExistence type="predicted"/>
<keyword evidence="3" id="KW-0175">Coiled coil</keyword>
<feature type="region of interest" description="Disordered" evidence="4">
    <location>
        <begin position="1"/>
        <end position="79"/>
    </location>
</feature>
<dbReference type="CDD" id="cd14688">
    <property type="entry name" value="bZIP_YAP"/>
    <property type="match status" value="1"/>
</dbReference>
<feature type="domain" description="BZIP" evidence="5">
    <location>
        <begin position="71"/>
        <end position="85"/>
    </location>
</feature>
<dbReference type="PANTHER" id="PTHR40621">
    <property type="entry name" value="TRANSCRIPTION FACTOR KAPC-RELATED"/>
    <property type="match status" value="1"/>
</dbReference>
<feature type="region of interest" description="Disordered" evidence="4">
    <location>
        <begin position="148"/>
        <end position="304"/>
    </location>
</feature>
<feature type="coiled-coil region" evidence="3">
    <location>
        <begin position="90"/>
        <end position="117"/>
    </location>
</feature>
<sequence>MGSVANSDLTLPDAVVPKREPSIERYTSSPASSPERDDSAGAVSEKTNQEPAPAPKRKGGRKPIYATSEERKQRNRQAQAAFRERRTEYIKQLETTIQHHEETLQNLQQSHRAAADECLMLRYKNSLLERILLEKGIDVQAELALKGSPNLRPHRAPPITGQASPMQKAMMSRQQQARHRPAMAPPIQTVNSSSQVGGQGSFAGSPNVQPTPPSQHSSPSAARSPGFALQGGMTSPAADMTSQPQQQQAGGRTLPPPQHQNYAQQRRIPGRSMSSNSNAPQGFPPRPQPNPTMQDNYYPPSFQKHYSQLGKCTEQEYDAQPDIMDDLDGDDVDTDSFIPNFRLPPTTGHTMQMGMQASPPMTTSAASDGGSGNLLIDPYDPMLDADPFGLTASMHFPNPYTYPPSQSRR</sequence>
<gene>
    <name evidence="6" type="ORF">PV08_06223</name>
</gene>
<dbReference type="EMBL" id="KN847495">
    <property type="protein sequence ID" value="KIW16172.1"/>
    <property type="molecule type" value="Genomic_DNA"/>
</dbReference>
<dbReference type="PANTHER" id="PTHR40621:SF9">
    <property type="entry name" value="MEAB PROTEIN"/>
    <property type="match status" value="1"/>
</dbReference>
<dbReference type="RefSeq" id="XP_016236388.1">
    <property type="nucleotide sequence ID" value="XM_016380561.1"/>
</dbReference>
<dbReference type="GO" id="GO:0090575">
    <property type="term" value="C:RNA polymerase II transcription regulator complex"/>
    <property type="evidence" value="ECO:0007669"/>
    <property type="project" value="TreeGrafter"/>
</dbReference>
<dbReference type="SUPFAM" id="SSF57959">
    <property type="entry name" value="Leucine zipper domain"/>
    <property type="match status" value="1"/>
</dbReference>
<name>A0A0D1ZTR7_9EURO</name>
<dbReference type="SMART" id="SM00338">
    <property type="entry name" value="BRLZ"/>
    <property type="match status" value="1"/>
</dbReference>
<comment type="subcellular location">
    <subcellularLocation>
        <location evidence="1">Nucleus</location>
    </subcellularLocation>
</comment>
<dbReference type="STRING" id="91928.A0A0D1ZTR7"/>
<dbReference type="HOGENOM" id="CLU_035241_1_0_1"/>
<keyword evidence="7" id="KW-1185">Reference proteome</keyword>
<evidence type="ECO:0000313" key="6">
    <source>
        <dbReference type="EMBL" id="KIW16172.1"/>
    </source>
</evidence>
<evidence type="ECO:0000313" key="7">
    <source>
        <dbReference type="Proteomes" id="UP000053328"/>
    </source>
</evidence>
<feature type="compositionally biased region" description="Polar residues" evidence="4">
    <location>
        <begin position="240"/>
        <end position="250"/>
    </location>
</feature>